<protein>
    <recommendedName>
        <fullName evidence="2">pre-crRNA processing endonuclease</fullName>
        <ecNumber evidence="2">3.1.-.-</ecNumber>
    </recommendedName>
</protein>
<evidence type="ECO:0000256" key="2">
    <source>
        <dbReference type="PIRNR" id="PIRNR029950"/>
    </source>
</evidence>
<keyword evidence="2" id="KW-0378">Hydrolase</keyword>
<dbReference type="AlphaFoldDB" id="C2MA88"/>
<dbReference type="InterPro" id="IPR010155">
    <property type="entry name" value="CRISPR-assoc_prot_Cas5d"/>
</dbReference>
<dbReference type="NCBIfam" id="TIGR02593">
    <property type="entry name" value="CRISPR_cas5"/>
    <property type="match status" value="1"/>
</dbReference>
<dbReference type="GO" id="GO:0051607">
    <property type="term" value="P:defense response to virus"/>
    <property type="evidence" value="ECO:0007669"/>
    <property type="project" value="UniProtKB-UniRule"/>
</dbReference>
<dbReference type="RefSeq" id="WP_007364798.1">
    <property type="nucleotide sequence ID" value="NZ_ACLR01000069.1"/>
</dbReference>
<evidence type="ECO:0000313" key="4">
    <source>
        <dbReference type="Proteomes" id="UP000003303"/>
    </source>
</evidence>
<organism evidence="3 4">
    <name type="scientific">Porphyromonas uenonis 60-3</name>
    <dbReference type="NCBI Taxonomy" id="596327"/>
    <lineage>
        <taxon>Bacteria</taxon>
        <taxon>Pseudomonadati</taxon>
        <taxon>Bacteroidota</taxon>
        <taxon>Bacteroidia</taxon>
        <taxon>Bacteroidales</taxon>
        <taxon>Porphyromonadaceae</taxon>
        <taxon>Porphyromonas</taxon>
    </lineage>
</organism>
<comment type="caution">
    <text evidence="3">The sequence shown here is derived from an EMBL/GenBank/DDBJ whole genome shotgun (WGS) entry which is preliminary data.</text>
</comment>
<evidence type="ECO:0000313" key="3">
    <source>
        <dbReference type="EMBL" id="EEK17367.1"/>
    </source>
</evidence>
<comment type="function">
    <text evidence="2">CRISPR (clustered regularly interspaced short palindromic repeat) is an adaptive immune system that provides protection against mobile genetic elements (viruses, transposable elements and conjugative plasmids). CRISPR clusters contain spacers, sequences complementary to antecedent mobile elements, and target invading nucleic acids. CRISPR clusters are transcribed and processed into CRISPR RNA (crRNA).</text>
</comment>
<dbReference type="OrthoDB" id="5621871at2"/>
<dbReference type="Proteomes" id="UP000003303">
    <property type="component" value="Unassembled WGS sequence"/>
</dbReference>
<keyword evidence="2" id="KW-0255">Endonuclease</keyword>
<keyword evidence="1 2" id="KW-0051">Antiviral defense</keyword>
<keyword evidence="2" id="KW-0694">RNA-binding</keyword>
<comment type="similarity">
    <text evidence="2">Belongs to the CRISPR-associated protein Cas5 family. Subtype I-C/Dvulg subfamily.</text>
</comment>
<dbReference type="InterPro" id="IPR013422">
    <property type="entry name" value="CRISPR-assoc_prot_Cas5_N"/>
</dbReference>
<gene>
    <name evidence="3" type="primary">cas5d</name>
    <name evidence="3" type="ORF">PORUE0001_0039</name>
</gene>
<dbReference type="Gene3D" id="3.30.70.2660">
    <property type="match status" value="1"/>
</dbReference>
<dbReference type="EMBL" id="ACLR01000069">
    <property type="protein sequence ID" value="EEK17367.1"/>
    <property type="molecule type" value="Genomic_DNA"/>
</dbReference>
<sequence>MEEYIDKEYCLRVRGPFACFTRPEMKVERVSYDVITPSAARAIFQAIYWKPAIRWEITKIEVLAPIKRFTIKRNEVASIMSKGSTGINVSEDRRQRASYILRDVDYRIYAKMVYIPVRNRSASCQKHYNEEYSEAERKAENPRKYQEIFERRAKAGQCFTMPYLGCREFTCAFEYVDLEHGETSLEPKPIPESRDLSIMLYDMDFERDRKNPPAMFYHAQMTDGVILVPPMDSNEILR</sequence>
<dbReference type="GO" id="GO:0043571">
    <property type="term" value="P:maintenance of CRISPR repeat elements"/>
    <property type="evidence" value="ECO:0007669"/>
    <property type="project" value="UniProtKB-UniRule"/>
</dbReference>
<dbReference type="GO" id="GO:0004519">
    <property type="term" value="F:endonuclease activity"/>
    <property type="evidence" value="ECO:0007669"/>
    <property type="project" value="UniProtKB-UniRule"/>
</dbReference>
<reference evidence="3 4" key="1">
    <citation type="submission" date="2009-04" db="EMBL/GenBank/DDBJ databases">
        <authorList>
            <person name="Sebastian Y."/>
            <person name="Madupu R."/>
            <person name="Durkin A.S."/>
            <person name="Torralba M."/>
            <person name="Methe B."/>
            <person name="Sutton G.G."/>
            <person name="Strausberg R.L."/>
            <person name="Nelson K.E."/>
        </authorList>
    </citation>
    <scope>NUCLEOTIDE SEQUENCE [LARGE SCALE GENOMIC DNA]</scope>
    <source>
        <strain evidence="3 4">60-3</strain>
    </source>
</reference>
<dbReference type="EC" id="3.1.-.-" evidence="2"/>
<dbReference type="STRING" id="596327.PORUE0001_0039"/>
<keyword evidence="4" id="KW-1185">Reference proteome</keyword>
<dbReference type="NCBIfam" id="TIGR01876">
    <property type="entry name" value="cas_Cas5d"/>
    <property type="match status" value="1"/>
</dbReference>
<evidence type="ECO:0000256" key="1">
    <source>
        <dbReference type="ARBA" id="ARBA00023118"/>
    </source>
</evidence>
<dbReference type="eggNOG" id="ENOG502Z82V">
    <property type="taxonomic scope" value="Bacteria"/>
</dbReference>
<dbReference type="Pfam" id="PF09704">
    <property type="entry name" value="Cas_Cas5d"/>
    <property type="match status" value="1"/>
</dbReference>
<dbReference type="GO" id="GO:0003723">
    <property type="term" value="F:RNA binding"/>
    <property type="evidence" value="ECO:0007669"/>
    <property type="project" value="UniProtKB-UniRule"/>
</dbReference>
<accession>C2MA88</accession>
<dbReference type="GO" id="GO:0016787">
    <property type="term" value="F:hydrolase activity"/>
    <property type="evidence" value="ECO:0007669"/>
    <property type="project" value="UniProtKB-KW"/>
</dbReference>
<dbReference type="PIRSF" id="PIRSF029950">
    <property type="entry name" value="Cas_CT1134"/>
    <property type="match status" value="1"/>
</dbReference>
<dbReference type="InterPro" id="IPR021124">
    <property type="entry name" value="CRISPR-assoc_prot_Cas5"/>
</dbReference>
<keyword evidence="2" id="KW-0540">Nuclease</keyword>
<proteinExistence type="inferred from homology"/>
<name>C2MA88_9PORP</name>